<proteinExistence type="predicted"/>
<dbReference type="EMBL" id="JAUOEM010000003">
    <property type="protein sequence ID" value="MDO5987838.1"/>
    <property type="molecule type" value="Genomic_DNA"/>
</dbReference>
<protein>
    <submittedName>
        <fullName evidence="2">DUF4082 domain-containing protein</fullName>
    </submittedName>
</protein>
<evidence type="ECO:0000313" key="3">
    <source>
        <dbReference type="Proteomes" id="UP001176891"/>
    </source>
</evidence>
<dbReference type="Pfam" id="PF13313">
    <property type="entry name" value="DUF4082"/>
    <property type="match status" value="1"/>
</dbReference>
<organism evidence="2 3">
    <name type="scientific">Flavivirga amylovorans</name>
    <dbReference type="NCBI Taxonomy" id="870486"/>
    <lineage>
        <taxon>Bacteria</taxon>
        <taxon>Pseudomonadati</taxon>
        <taxon>Bacteroidota</taxon>
        <taxon>Flavobacteriia</taxon>
        <taxon>Flavobacteriales</taxon>
        <taxon>Flavobacteriaceae</taxon>
        <taxon>Flavivirga</taxon>
    </lineage>
</organism>
<dbReference type="RefSeq" id="WP_303282415.1">
    <property type="nucleotide sequence ID" value="NZ_BAABCZ010000011.1"/>
</dbReference>
<feature type="domain" description="DUF4082" evidence="1">
    <location>
        <begin position="57"/>
        <end position="157"/>
    </location>
</feature>
<accession>A0ABT8X1L6</accession>
<keyword evidence="3" id="KW-1185">Reference proteome</keyword>
<sequence length="194" mass="21545">MKAQKLIWGLIIIGLFFNSCSKDDGDIEVVEVEETTPQYPMKSLIESGHMQVNYQKINSPSTFEMGYKFKTFKSGKITALGIRVPNNETYRVTLWNVETETILATAMVTSSSGLLSFEDIEPIVIDSGTPYFVSVNTNDYYQFTNAGNDLFPIEMGDVLISGYGSNFGASQTLPSTFSEVSYLGMVDIKFISNN</sequence>
<evidence type="ECO:0000313" key="2">
    <source>
        <dbReference type="EMBL" id="MDO5987838.1"/>
    </source>
</evidence>
<dbReference type="Proteomes" id="UP001176891">
    <property type="component" value="Unassembled WGS sequence"/>
</dbReference>
<reference evidence="2" key="1">
    <citation type="submission" date="2023-07" db="EMBL/GenBank/DDBJ databases">
        <title>Two novel species in the genus Flavivirga.</title>
        <authorList>
            <person name="Kwon K."/>
        </authorList>
    </citation>
    <scope>NUCLEOTIDE SEQUENCE</scope>
    <source>
        <strain evidence="2">KACC 14157</strain>
    </source>
</reference>
<gene>
    <name evidence="2" type="ORF">Q4Q39_10540</name>
</gene>
<comment type="caution">
    <text evidence="2">The sequence shown here is derived from an EMBL/GenBank/DDBJ whole genome shotgun (WGS) entry which is preliminary data.</text>
</comment>
<evidence type="ECO:0000259" key="1">
    <source>
        <dbReference type="Pfam" id="PF13313"/>
    </source>
</evidence>
<name>A0ABT8X1L6_9FLAO</name>
<dbReference type="InterPro" id="IPR025141">
    <property type="entry name" value="DUF4082"/>
</dbReference>